<dbReference type="InterPro" id="IPR001647">
    <property type="entry name" value="HTH_TetR"/>
</dbReference>
<dbReference type="RefSeq" id="WP_060752739.1">
    <property type="nucleotide sequence ID" value="NZ_CP095871.1"/>
</dbReference>
<feature type="domain" description="HTH tetR-type" evidence="3">
    <location>
        <begin position="16"/>
        <end position="76"/>
    </location>
</feature>
<evidence type="ECO:0000256" key="1">
    <source>
        <dbReference type="ARBA" id="ARBA00023125"/>
    </source>
</evidence>
<name>A0A120EAH2_9PSED</name>
<keyword evidence="1 2" id="KW-0238">DNA-binding</keyword>
<dbReference type="PRINTS" id="PR00455">
    <property type="entry name" value="HTHTETR"/>
</dbReference>
<dbReference type="Proteomes" id="UP000067111">
    <property type="component" value="Unassembled WGS sequence"/>
</dbReference>
<dbReference type="InterPro" id="IPR050109">
    <property type="entry name" value="HTH-type_TetR-like_transc_reg"/>
</dbReference>
<dbReference type="PANTHER" id="PTHR30055:SF146">
    <property type="entry name" value="HTH-TYPE TRANSCRIPTIONAL DUAL REGULATOR CECR"/>
    <property type="match status" value="1"/>
</dbReference>
<evidence type="ECO:0000256" key="2">
    <source>
        <dbReference type="PROSITE-ProRule" id="PRU00335"/>
    </source>
</evidence>
<dbReference type="OrthoDB" id="2356263at2"/>
<dbReference type="InterPro" id="IPR009057">
    <property type="entry name" value="Homeodomain-like_sf"/>
</dbReference>
<comment type="caution">
    <text evidence="4">The sequence shown here is derived from an EMBL/GenBank/DDBJ whole genome shotgun (WGS) entry which is preliminary data.</text>
</comment>
<sequence length="239" mass="26442">MARHKPAAEGGYQRGEETRARIIEAAIVVFGERGYDRASTRDIATAAGVNAPAIQYYFDGKEGVYLECVEHLITLLWGKMGPCVDAAECALGDAKAQDSTLIEVSLGILATVVSTIQDSPQATAWRAFLDRHQAGLCPESATMAFEDRFKARIGRVIRQLIARLAGFPVEDERTVIHSMALFTQGLAFRVQKPKLLEALKWTQVNQKEMELVRDVVLMQARFTLEGLVRQRDFSSSSVP</sequence>
<dbReference type="Gene3D" id="1.10.10.60">
    <property type="entry name" value="Homeodomain-like"/>
    <property type="match status" value="1"/>
</dbReference>
<dbReference type="SUPFAM" id="SSF46689">
    <property type="entry name" value="Homeodomain-like"/>
    <property type="match status" value="1"/>
</dbReference>
<evidence type="ECO:0000313" key="5">
    <source>
        <dbReference type="Proteomes" id="UP000067111"/>
    </source>
</evidence>
<reference evidence="5" key="1">
    <citation type="submission" date="2016-01" db="EMBL/GenBank/DDBJ databases">
        <authorList>
            <person name="Gamez R.M."/>
            <person name="Rodriguez F."/>
            <person name="Bernal J.F."/>
            <person name="Agarwala R."/>
            <person name="Landsman D."/>
            <person name="Marino-Ramirez L."/>
        </authorList>
    </citation>
    <scope>NUCLEOTIDE SEQUENCE [LARGE SCALE GENOMIC DNA]</scope>
    <source>
        <strain evidence="5">Ps006</strain>
    </source>
</reference>
<accession>A0A120EAH2</accession>
<gene>
    <name evidence="4" type="ORF">AWV77_02700</name>
</gene>
<dbReference type="SUPFAM" id="SSF48498">
    <property type="entry name" value="Tetracyclin repressor-like, C-terminal domain"/>
    <property type="match status" value="1"/>
</dbReference>
<dbReference type="PANTHER" id="PTHR30055">
    <property type="entry name" value="HTH-TYPE TRANSCRIPTIONAL REGULATOR RUTR"/>
    <property type="match status" value="1"/>
</dbReference>
<dbReference type="Pfam" id="PF00440">
    <property type="entry name" value="TetR_N"/>
    <property type="match status" value="1"/>
</dbReference>
<dbReference type="PROSITE" id="PS50977">
    <property type="entry name" value="HTH_TETR_2"/>
    <property type="match status" value="1"/>
</dbReference>
<feature type="DNA-binding region" description="H-T-H motif" evidence="2">
    <location>
        <begin position="39"/>
        <end position="58"/>
    </location>
</feature>
<protein>
    <submittedName>
        <fullName evidence="4">TetR family transcriptional regulator</fullName>
    </submittedName>
</protein>
<evidence type="ECO:0000313" key="4">
    <source>
        <dbReference type="EMBL" id="KWU52796.1"/>
    </source>
</evidence>
<organism evidence="4 5">
    <name type="scientific">Pseudomonas palleroniana</name>
    <dbReference type="NCBI Taxonomy" id="191390"/>
    <lineage>
        <taxon>Bacteria</taxon>
        <taxon>Pseudomonadati</taxon>
        <taxon>Pseudomonadota</taxon>
        <taxon>Gammaproteobacteria</taxon>
        <taxon>Pseudomonadales</taxon>
        <taxon>Pseudomonadaceae</taxon>
        <taxon>Pseudomonas</taxon>
    </lineage>
</organism>
<dbReference type="GO" id="GO:0003700">
    <property type="term" value="F:DNA-binding transcription factor activity"/>
    <property type="evidence" value="ECO:0007669"/>
    <property type="project" value="TreeGrafter"/>
</dbReference>
<proteinExistence type="predicted"/>
<evidence type="ECO:0000259" key="3">
    <source>
        <dbReference type="PROSITE" id="PS50977"/>
    </source>
</evidence>
<dbReference type="InterPro" id="IPR015292">
    <property type="entry name" value="Tscrpt_reg_YbiH_C"/>
</dbReference>
<dbReference type="GO" id="GO:0000976">
    <property type="term" value="F:transcription cis-regulatory region binding"/>
    <property type="evidence" value="ECO:0007669"/>
    <property type="project" value="TreeGrafter"/>
</dbReference>
<dbReference type="Gene3D" id="1.10.357.10">
    <property type="entry name" value="Tetracycline Repressor, domain 2"/>
    <property type="match status" value="1"/>
</dbReference>
<dbReference type="EMBL" id="LRMR01000003">
    <property type="protein sequence ID" value="KWU52796.1"/>
    <property type="molecule type" value="Genomic_DNA"/>
</dbReference>
<dbReference type="Pfam" id="PF09209">
    <property type="entry name" value="CecR_C"/>
    <property type="match status" value="1"/>
</dbReference>
<dbReference type="AlphaFoldDB" id="A0A120EAH2"/>
<dbReference type="InterPro" id="IPR036271">
    <property type="entry name" value="Tet_transcr_reg_TetR-rel_C_sf"/>
</dbReference>